<dbReference type="OrthoDB" id="2665328at2"/>
<comment type="caution">
    <text evidence="3">The sequence shown here is derived from an EMBL/GenBank/DDBJ whole genome shotgun (WGS) entry which is preliminary data.</text>
</comment>
<dbReference type="PATRIC" id="fig|284581.3.peg.1220"/>
<dbReference type="Gene3D" id="3.40.630.30">
    <property type="match status" value="1"/>
</dbReference>
<evidence type="ECO:0000313" key="3">
    <source>
        <dbReference type="EMBL" id="KOO43523.1"/>
    </source>
</evidence>
<dbReference type="InterPro" id="IPR000182">
    <property type="entry name" value="GNAT_dom"/>
</dbReference>
<dbReference type="AlphaFoldDB" id="A0A0M0KYQ3"/>
<accession>A0A0M0KYQ3</accession>
<dbReference type="SUPFAM" id="SSF55729">
    <property type="entry name" value="Acyl-CoA N-acyltransferases (Nat)"/>
    <property type="match status" value="1"/>
</dbReference>
<proteinExistence type="predicted"/>
<dbReference type="PROSITE" id="PS51186">
    <property type="entry name" value="GNAT"/>
    <property type="match status" value="1"/>
</dbReference>
<feature type="domain" description="N-acetyltransferase" evidence="2">
    <location>
        <begin position="2"/>
        <end position="147"/>
    </location>
</feature>
<dbReference type="EMBL" id="LILC01000021">
    <property type="protein sequence ID" value="KOO43523.1"/>
    <property type="molecule type" value="Genomic_DNA"/>
</dbReference>
<organism evidence="3 4">
    <name type="scientific">Priestia koreensis</name>
    <dbReference type="NCBI Taxonomy" id="284581"/>
    <lineage>
        <taxon>Bacteria</taxon>
        <taxon>Bacillati</taxon>
        <taxon>Bacillota</taxon>
        <taxon>Bacilli</taxon>
        <taxon>Bacillales</taxon>
        <taxon>Bacillaceae</taxon>
        <taxon>Priestia</taxon>
    </lineage>
</organism>
<sequence length="147" mass="16978">MLQIEPVSLPTVKQAKDLIYEGFLDYFPSIDESLNPDLHNILRAYEDTGSLFLIGKIGDELVCTGAFLRETADTARICRMSVAHRYRKNGYAKQMVHALETQIKVLKYKRIVIETTKEWIKPIRLYESLGYTIVGRNVEEVHFEKVL</sequence>
<dbReference type="CDD" id="cd04301">
    <property type="entry name" value="NAT_SF"/>
    <property type="match status" value="1"/>
</dbReference>
<dbReference type="InterPro" id="IPR050769">
    <property type="entry name" value="NAT_camello-type"/>
</dbReference>
<dbReference type="Pfam" id="PF00583">
    <property type="entry name" value="Acetyltransf_1"/>
    <property type="match status" value="1"/>
</dbReference>
<gene>
    <name evidence="3" type="ORF">AMD01_16050</name>
</gene>
<dbReference type="GO" id="GO:0008080">
    <property type="term" value="F:N-acetyltransferase activity"/>
    <property type="evidence" value="ECO:0007669"/>
    <property type="project" value="InterPro"/>
</dbReference>
<keyword evidence="1" id="KW-0808">Transferase</keyword>
<dbReference type="PANTHER" id="PTHR13947:SF37">
    <property type="entry name" value="LD18367P"/>
    <property type="match status" value="1"/>
</dbReference>
<evidence type="ECO:0000313" key="4">
    <source>
        <dbReference type="Proteomes" id="UP000037558"/>
    </source>
</evidence>
<dbReference type="STRING" id="284581.AMD01_16050"/>
<dbReference type="RefSeq" id="WP_053402442.1">
    <property type="nucleotide sequence ID" value="NZ_JAMAUM010000008.1"/>
</dbReference>
<dbReference type="PANTHER" id="PTHR13947">
    <property type="entry name" value="GNAT FAMILY N-ACETYLTRANSFERASE"/>
    <property type="match status" value="1"/>
</dbReference>
<evidence type="ECO:0000256" key="1">
    <source>
        <dbReference type="ARBA" id="ARBA00022679"/>
    </source>
</evidence>
<protein>
    <recommendedName>
        <fullName evidence="2">N-acetyltransferase domain-containing protein</fullName>
    </recommendedName>
</protein>
<evidence type="ECO:0000259" key="2">
    <source>
        <dbReference type="PROSITE" id="PS51186"/>
    </source>
</evidence>
<dbReference type="Proteomes" id="UP000037558">
    <property type="component" value="Unassembled WGS sequence"/>
</dbReference>
<name>A0A0M0KYQ3_9BACI</name>
<keyword evidence="4" id="KW-1185">Reference proteome</keyword>
<dbReference type="InterPro" id="IPR016181">
    <property type="entry name" value="Acyl_CoA_acyltransferase"/>
</dbReference>
<reference evidence="4" key="1">
    <citation type="submission" date="2015-08" db="EMBL/GenBank/DDBJ databases">
        <title>Fjat-14210 dsm16467.</title>
        <authorList>
            <person name="Liu B."/>
            <person name="Wang J."/>
            <person name="Zhu Y."/>
            <person name="Liu G."/>
            <person name="Chen Q."/>
            <person name="Chen Z."/>
            <person name="Lan J."/>
            <person name="Che J."/>
            <person name="Ge C."/>
            <person name="Shi H."/>
            <person name="Pan Z."/>
            <person name="Liu X."/>
        </authorList>
    </citation>
    <scope>NUCLEOTIDE SEQUENCE [LARGE SCALE GENOMIC DNA]</scope>
    <source>
        <strain evidence="4">DSM 16467</strain>
    </source>
</reference>